<evidence type="ECO:0000313" key="2">
    <source>
        <dbReference type="Proteomes" id="UP000215224"/>
    </source>
</evidence>
<dbReference type="AlphaFoldDB" id="A0A223KMT5"/>
<organism evidence="1 2">
    <name type="scientific">Sutcliffiella cohnii</name>
    <dbReference type="NCBI Taxonomy" id="33932"/>
    <lineage>
        <taxon>Bacteria</taxon>
        <taxon>Bacillati</taxon>
        <taxon>Bacillota</taxon>
        <taxon>Bacilli</taxon>
        <taxon>Bacillales</taxon>
        <taxon>Bacillaceae</taxon>
        <taxon>Sutcliffiella</taxon>
    </lineage>
</organism>
<sequence>MNNNFFKGIEQKTGVNMKDVFELANSMQNANFKDEATVRGLVKRVAKLANRNVPQELEDKIVNTLINGDKPVDMGTISKMLNEKKK</sequence>
<dbReference type="Pfam" id="PF14069">
    <property type="entry name" value="SpoVIF"/>
    <property type="match status" value="1"/>
</dbReference>
<dbReference type="STRING" id="1314751.GCA_001591425_01703"/>
<dbReference type="EMBL" id="CP018866">
    <property type="protein sequence ID" value="AST90668.1"/>
    <property type="molecule type" value="Genomic_DNA"/>
</dbReference>
<name>A0A223KMT5_9BACI</name>
<dbReference type="KEGG" id="bcoh:BC6307_04905"/>
<dbReference type="Proteomes" id="UP000215224">
    <property type="component" value="Chromosome"/>
</dbReference>
<reference evidence="1 2" key="1">
    <citation type="submission" date="2016-12" db="EMBL/GenBank/DDBJ databases">
        <title>The whole genome sequencing and assembly of Bacillus cohnii DSM 6307T strain.</title>
        <authorList>
            <person name="Lee Y.-J."/>
            <person name="Yi H."/>
            <person name="Bahn Y.-S."/>
            <person name="Kim J.F."/>
            <person name="Lee D.-W."/>
        </authorList>
    </citation>
    <scope>NUCLEOTIDE SEQUENCE [LARGE SCALE GENOMIC DNA]</scope>
    <source>
        <strain evidence="1 2">DSM 6307</strain>
    </source>
</reference>
<protein>
    <submittedName>
        <fullName evidence="1">Sporulation protein</fullName>
    </submittedName>
</protein>
<dbReference type="RefSeq" id="WP_066414672.1">
    <property type="nucleotide sequence ID" value="NZ_CP018866.1"/>
</dbReference>
<keyword evidence="2" id="KW-1185">Reference proteome</keyword>
<proteinExistence type="predicted"/>
<dbReference type="InterPro" id="IPR025942">
    <property type="entry name" value="SpoVIF"/>
</dbReference>
<evidence type="ECO:0000313" key="1">
    <source>
        <dbReference type="EMBL" id="AST90668.1"/>
    </source>
</evidence>
<accession>A0A223KMT5</accession>
<gene>
    <name evidence="1" type="ORF">BC6307_04905</name>
</gene>